<accession>A0A8T2Z3M3</accession>
<gene>
    <name evidence="1" type="ORF">H0E87_009187</name>
</gene>
<dbReference type="EMBL" id="JACEGQ020000004">
    <property type="protein sequence ID" value="KAH8511910.1"/>
    <property type="molecule type" value="Genomic_DNA"/>
</dbReference>
<sequence length="155" mass="17775">MSILFSRSETPKAPENQEIMDLVDLSIPPPPWFTEEDLATYGALYQNLDSKRLYKFHTDFNITEPVIKVPALLIMDDKDYVFKIPNMEDYIKSRKVKEFVPDLDVIYLPEGTRFVQEQSPDEVDQLILTFLNASIWSLIFVAKASVGFDAATLAH</sequence>
<reference evidence="1" key="1">
    <citation type="journal article" date="2021" name="J. Hered.">
        <title>Genome Assembly of Salicaceae Populus deltoides (Eastern Cottonwood) I-69 Based on Nanopore Sequencing and Hi-C Technologies.</title>
        <authorList>
            <person name="Bai S."/>
            <person name="Wu H."/>
            <person name="Zhang J."/>
            <person name="Pan Z."/>
            <person name="Zhao W."/>
            <person name="Li Z."/>
            <person name="Tong C."/>
        </authorList>
    </citation>
    <scope>NUCLEOTIDE SEQUENCE</scope>
    <source>
        <tissue evidence="1">Leaf</tissue>
    </source>
</reference>
<dbReference type="AlphaFoldDB" id="A0A8T2Z3M3"/>
<dbReference type="InterPro" id="IPR029058">
    <property type="entry name" value="AB_hydrolase_fold"/>
</dbReference>
<organism evidence="1 2">
    <name type="scientific">Populus deltoides</name>
    <name type="common">Eastern poplar</name>
    <name type="synonym">Eastern cottonwood</name>
    <dbReference type="NCBI Taxonomy" id="3696"/>
    <lineage>
        <taxon>Eukaryota</taxon>
        <taxon>Viridiplantae</taxon>
        <taxon>Streptophyta</taxon>
        <taxon>Embryophyta</taxon>
        <taxon>Tracheophyta</taxon>
        <taxon>Spermatophyta</taxon>
        <taxon>Magnoliopsida</taxon>
        <taxon>eudicotyledons</taxon>
        <taxon>Gunneridae</taxon>
        <taxon>Pentapetalae</taxon>
        <taxon>rosids</taxon>
        <taxon>fabids</taxon>
        <taxon>Malpighiales</taxon>
        <taxon>Salicaceae</taxon>
        <taxon>Saliceae</taxon>
        <taxon>Populus</taxon>
    </lineage>
</organism>
<dbReference type="PANTHER" id="PTHR43329">
    <property type="entry name" value="EPOXIDE HYDROLASE"/>
    <property type="match status" value="1"/>
</dbReference>
<dbReference type="SUPFAM" id="SSF53474">
    <property type="entry name" value="alpha/beta-Hydrolases"/>
    <property type="match status" value="1"/>
</dbReference>
<keyword evidence="2" id="KW-1185">Reference proteome</keyword>
<evidence type="ECO:0000313" key="1">
    <source>
        <dbReference type="EMBL" id="KAH8511910.1"/>
    </source>
</evidence>
<protein>
    <submittedName>
        <fullName evidence="1">Uncharacterized protein</fullName>
    </submittedName>
</protein>
<evidence type="ECO:0000313" key="2">
    <source>
        <dbReference type="Proteomes" id="UP000807159"/>
    </source>
</evidence>
<comment type="caution">
    <text evidence="1">The sequence shown here is derived from an EMBL/GenBank/DDBJ whole genome shotgun (WGS) entry which is preliminary data.</text>
</comment>
<proteinExistence type="predicted"/>
<name>A0A8T2Z3M3_POPDE</name>
<dbReference type="Gene3D" id="3.40.50.1820">
    <property type="entry name" value="alpha/beta hydrolase"/>
    <property type="match status" value="1"/>
</dbReference>
<dbReference type="Proteomes" id="UP000807159">
    <property type="component" value="Chromosome 4"/>
</dbReference>